<feature type="compositionally biased region" description="Basic and acidic residues" evidence="1">
    <location>
        <begin position="1"/>
        <end position="14"/>
    </location>
</feature>
<accession>A0ABQ2UKI7</accession>
<evidence type="ECO:0000256" key="1">
    <source>
        <dbReference type="SAM" id="MobiDB-lite"/>
    </source>
</evidence>
<comment type="caution">
    <text evidence="2">The sequence shown here is derived from an EMBL/GenBank/DDBJ whole genome shotgun (WGS) entry which is preliminary data.</text>
</comment>
<sequence>MRADSYRPGRREAELGSCGPPPHESAGKVAANGSVGLPNPARPPAYSIAASGRTIAYRLN</sequence>
<evidence type="ECO:0000313" key="2">
    <source>
        <dbReference type="EMBL" id="GGU41746.1"/>
    </source>
</evidence>
<dbReference type="EMBL" id="BMRP01000001">
    <property type="protein sequence ID" value="GGU41746.1"/>
    <property type="molecule type" value="Genomic_DNA"/>
</dbReference>
<evidence type="ECO:0000313" key="3">
    <source>
        <dbReference type="Proteomes" id="UP000654471"/>
    </source>
</evidence>
<gene>
    <name evidence="2" type="ORF">GCM10010211_01000</name>
</gene>
<feature type="region of interest" description="Disordered" evidence="1">
    <location>
        <begin position="1"/>
        <end position="43"/>
    </location>
</feature>
<keyword evidence="3" id="KW-1185">Reference proteome</keyword>
<protein>
    <submittedName>
        <fullName evidence="2">Uncharacterized protein</fullName>
    </submittedName>
</protein>
<dbReference type="Proteomes" id="UP000654471">
    <property type="component" value="Unassembled WGS sequence"/>
</dbReference>
<name>A0ABQ2UKI7_9ACTN</name>
<organism evidence="2 3">
    <name type="scientific">Streptomyces albospinus</name>
    <dbReference type="NCBI Taxonomy" id="285515"/>
    <lineage>
        <taxon>Bacteria</taxon>
        <taxon>Bacillati</taxon>
        <taxon>Actinomycetota</taxon>
        <taxon>Actinomycetes</taxon>
        <taxon>Kitasatosporales</taxon>
        <taxon>Streptomycetaceae</taxon>
        <taxon>Streptomyces</taxon>
    </lineage>
</organism>
<reference evidence="3" key="1">
    <citation type="journal article" date="2019" name="Int. J. Syst. Evol. Microbiol.">
        <title>The Global Catalogue of Microorganisms (GCM) 10K type strain sequencing project: providing services to taxonomists for standard genome sequencing and annotation.</title>
        <authorList>
            <consortium name="The Broad Institute Genomics Platform"/>
            <consortium name="The Broad Institute Genome Sequencing Center for Infectious Disease"/>
            <person name="Wu L."/>
            <person name="Ma J."/>
        </authorList>
    </citation>
    <scope>NUCLEOTIDE SEQUENCE [LARGE SCALE GENOMIC DNA]</scope>
    <source>
        <strain evidence="3">JCM 3399</strain>
    </source>
</reference>
<proteinExistence type="predicted"/>